<sequence>MQRLLETMRRLRAPDGCPWDREQTHETLRPYLLEEAAEAVDALSSGDAGAMAEELGDVLLQVAFHAVIAEEAGRFSYEDIEGGIVEKLERRHPHVFGDVRVSGAEQVVRNWQAIKAAEKETGETSPAERVPRSLSALMRAAELGRKLGWEAGSKEAVVSALDAGEVGALLLAVVDYARAQGVNPELALREAADARAHGTRPAVEARVG</sequence>
<dbReference type="RefSeq" id="WP_013178509.1">
    <property type="nucleotide sequence ID" value="NC_014221.1"/>
</dbReference>
<dbReference type="FunFam" id="1.10.287.1080:FF:000001">
    <property type="entry name" value="Nucleoside triphosphate pyrophosphohydrolase"/>
    <property type="match status" value="1"/>
</dbReference>
<evidence type="ECO:0000259" key="1">
    <source>
        <dbReference type="Pfam" id="PF03819"/>
    </source>
</evidence>
<accession>D7CR56</accession>
<protein>
    <submittedName>
        <fullName evidence="2">MazG family protein</fullName>
    </submittedName>
</protein>
<dbReference type="NCBIfam" id="NF008986">
    <property type="entry name" value="PRK12333.1"/>
    <property type="match status" value="1"/>
</dbReference>
<dbReference type="KEGG" id="tra:Trad_2030"/>
<dbReference type="HOGENOM" id="CLU_038356_0_2_0"/>
<dbReference type="SUPFAM" id="SSF101386">
    <property type="entry name" value="all-alpha NTP pyrophosphatases"/>
    <property type="match status" value="1"/>
</dbReference>
<dbReference type="GO" id="GO:0046052">
    <property type="term" value="P:UTP catabolic process"/>
    <property type="evidence" value="ECO:0007669"/>
    <property type="project" value="TreeGrafter"/>
</dbReference>
<dbReference type="InterPro" id="IPR004518">
    <property type="entry name" value="MazG-like_dom"/>
</dbReference>
<dbReference type="NCBIfam" id="TIGR00444">
    <property type="entry name" value="mazG"/>
    <property type="match status" value="1"/>
</dbReference>
<dbReference type="Proteomes" id="UP000000379">
    <property type="component" value="Chromosome"/>
</dbReference>
<keyword evidence="3" id="KW-1185">Reference proteome</keyword>
<dbReference type="Gene3D" id="1.10.287.1080">
    <property type="entry name" value="MazG-like"/>
    <property type="match status" value="1"/>
</dbReference>
<organism evidence="2 3">
    <name type="scientific">Truepera radiovictrix (strain DSM 17093 / CIP 108686 / LMG 22925 / RQ-24)</name>
    <dbReference type="NCBI Taxonomy" id="649638"/>
    <lineage>
        <taxon>Bacteria</taxon>
        <taxon>Thermotogati</taxon>
        <taxon>Deinococcota</taxon>
        <taxon>Deinococci</taxon>
        <taxon>Trueperales</taxon>
        <taxon>Trueperaceae</taxon>
        <taxon>Truepera</taxon>
    </lineage>
</organism>
<reference evidence="2 3" key="2">
    <citation type="journal article" date="2011" name="Stand. Genomic Sci.">
        <title>Complete genome sequence of Truepera radiovictrix type strain (RQ-24).</title>
        <authorList>
            <person name="Ivanova N."/>
            <person name="Rohde C."/>
            <person name="Munk C."/>
            <person name="Nolan M."/>
            <person name="Lucas S."/>
            <person name="Del Rio T.G."/>
            <person name="Tice H."/>
            <person name="Deshpande S."/>
            <person name="Cheng J.F."/>
            <person name="Tapia R."/>
            <person name="Han C."/>
            <person name="Goodwin L."/>
            <person name="Pitluck S."/>
            <person name="Liolios K."/>
            <person name="Mavromatis K."/>
            <person name="Mikhailova N."/>
            <person name="Pati A."/>
            <person name="Chen A."/>
            <person name="Palaniappan K."/>
            <person name="Land M."/>
            <person name="Hauser L."/>
            <person name="Chang Y.J."/>
            <person name="Jeffries C.D."/>
            <person name="Brambilla E."/>
            <person name="Rohde M."/>
            <person name="Goker M."/>
            <person name="Tindall B.J."/>
            <person name="Woyke T."/>
            <person name="Bristow J."/>
            <person name="Eisen J.A."/>
            <person name="Markowitz V."/>
            <person name="Hugenholtz P."/>
            <person name="Kyrpides N.C."/>
            <person name="Klenk H.P."/>
            <person name="Lapidus A."/>
        </authorList>
    </citation>
    <scope>NUCLEOTIDE SEQUENCE [LARGE SCALE GENOMIC DNA]</scope>
    <source>
        <strain evidence="3">DSM 17093 / CIP 108686 / LMG 22925 / RQ-24</strain>
    </source>
</reference>
<dbReference type="eggNOG" id="COG3956">
    <property type="taxonomic scope" value="Bacteria"/>
</dbReference>
<dbReference type="GO" id="GO:0006950">
    <property type="term" value="P:response to stress"/>
    <property type="evidence" value="ECO:0007669"/>
    <property type="project" value="UniProtKB-ARBA"/>
</dbReference>
<evidence type="ECO:0000313" key="3">
    <source>
        <dbReference type="Proteomes" id="UP000000379"/>
    </source>
</evidence>
<dbReference type="AlphaFoldDB" id="D7CR56"/>
<dbReference type="GO" id="GO:0046081">
    <property type="term" value="P:dUTP catabolic process"/>
    <property type="evidence" value="ECO:0007669"/>
    <property type="project" value="TreeGrafter"/>
</dbReference>
<gene>
    <name evidence="2" type="ordered locus">Trad_2030</name>
</gene>
<dbReference type="InterPro" id="IPR011551">
    <property type="entry name" value="NTP_PyrPHydrolase_MazG"/>
</dbReference>
<proteinExistence type="predicted"/>
<evidence type="ECO:0000313" key="2">
    <source>
        <dbReference type="EMBL" id="ADI15144.1"/>
    </source>
</evidence>
<dbReference type="Pfam" id="PF03819">
    <property type="entry name" value="MazG"/>
    <property type="match status" value="1"/>
</dbReference>
<dbReference type="PANTHER" id="PTHR30522">
    <property type="entry name" value="NUCLEOSIDE TRIPHOSPHATE PYROPHOSPHOHYDROLASE"/>
    <property type="match status" value="1"/>
</dbReference>
<feature type="domain" description="NTP pyrophosphohydrolase MazG-like" evidence="1">
    <location>
        <begin position="23"/>
        <end position="96"/>
    </location>
</feature>
<dbReference type="EMBL" id="CP002049">
    <property type="protein sequence ID" value="ADI15144.1"/>
    <property type="molecule type" value="Genomic_DNA"/>
</dbReference>
<dbReference type="GO" id="GO:0046061">
    <property type="term" value="P:dATP catabolic process"/>
    <property type="evidence" value="ECO:0007669"/>
    <property type="project" value="TreeGrafter"/>
</dbReference>
<reference evidence="3" key="1">
    <citation type="submission" date="2010-05" db="EMBL/GenBank/DDBJ databases">
        <title>The complete genome of Truepera radiovictris DSM 17093.</title>
        <authorList>
            <consortium name="US DOE Joint Genome Institute (JGI-PGF)"/>
            <person name="Lucas S."/>
            <person name="Copeland A."/>
            <person name="Lapidus A."/>
            <person name="Glavina del Rio T."/>
            <person name="Dalin E."/>
            <person name="Tice H."/>
            <person name="Bruce D."/>
            <person name="Goodwin L."/>
            <person name="Pitluck S."/>
            <person name="Kyrpides N."/>
            <person name="Mavromatis K."/>
            <person name="Ovchinnikova G."/>
            <person name="Munk A.C."/>
            <person name="Detter J.C."/>
            <person name="Han C."/>
            <person name="Tapia R."/>
            <person name="Land M."/>
            <person name="Hauser L."/>
            <person name="Markowitz V."/>
            <person name="Cheng J.-F."/>
            <person name="Hugenholtz P."/>
            <person name="Woyke T."/>
            <person name="Wu D."/>
            <person name="Tindall B."/>
            <person name="Pomrenke H.G."/>
            <person name="Brambilla E."/>
            <person name="Klenk H.-P."/>
            <person name="Eisen J.A."/>
        </authorList>
    </citation>
    <scope>NUCLEOTIDE SEQUENCE [LARGE SCALE GENOMIC DNA]</scope>
    <source>
        <strain evidence="3">DSM 17093 / CIP 108686 / LMG 22925 / RQ-24</strain>
    </source>
</reference>
<dbReference type="OrthoDB" id="9808939at2"/>
<name>D7CR56_TRURR</name>
<dbReference type="STRING" id="649638.Trad_2030"/>
<dbReference type="CDD" id="cd11528">
    <property type="entry name" value="NTP-PPase_MazG_Nterm"/>
    <property type="match status" value="1"/>
</dbReference>
<dbReference type="InterPro" id="IPR048015">
    <property type="entry name" value="NTP-PPase_MazG-like_N"/>
</dbReference>
<dbReference type="GO" id="GO:0047429">
    <property type="term" value="F:nucleoside triphosphate diphosphatase activity"/>
    <property type="evidence" value="ECO:0007669"/>
    <property type="project" value="TreeGrafter"/>
</dbReference>
<dbReference type="GO" id="GO:0046047">
    <property type="term" value="P:TTP catabolic process"/>
    <property type="evidence" value="ECO:0007669"/>
    <property type="project" value="TreeGrafter"/>
</dbReference>
<dbReference type="GO" id="GO:0046076">
    <property type="term" value="P:dTTP catabolic process"/>
    <property type="evidence" value="ECO:0007669"/>
    <property type="project" value="TreeGrafter"/>
</dbReference>
<dbReference type="PANTHER" id="PTHR30522:SF0">
    <property type="entry name" value="NUCLEOSIDE TRIPHOSPHATE PYROPHOSPHOHYDROLASE"/>
    <property type="match status" value="1"/>
</dbReference>
<dbReference type="GO" id="GO:0006203">
    <property type="term" value="P:dGTP catabolic process"/>
    <property type="evidence" value="ECO:0007669"/>
    <property type="project" value="TreeGrafter"/>
</dbReference>